<gene>
    <name evidence="2" type="ORF">HYPSUDRAFT_46005</name>
</gene>
<dbReference type="Gene3D" id="4.10.1110.10">
    <property type="entry name" value="AN1-like Zinc finger"/>
    <property type="match status" value="1"/>
</dbReference>
<dbReference type="SUPFAM" id="SSF56112">
    <property type="entry name" value="Protein kinase-like (PK-like)"/>
    <property type="match status" value="1"/>
</dbReference>
<protein>
    <recommendedName>
        <fullName evidence="1">Aminoglycoside phosphotransferase domain-containing protein</fullName>
    </recommendedName>
</protein>
<dbReference type="EMBL" id="KN817598">
    <property type="protein sequence ID" value="KJA17822.1"/>
    <property type="molecule type" value="Genomic_DNA"/>
</dbReference>
<evidence type="ECO:0000313" key="3">
    <source>
        <dbReference type="Proteomes" id="UP000054270"/>
    </source>
</evidence>
<organism evidence="2 3">
    <name type="scientific">Hypholoma sublateritium (strain FD-334 SS-4)</name>
    <dbReference type="NCBI Taxonomy" id="945553"/>
    <lineage>
        <taxon>Eukaryota</taxon>
        <taxon>Fungi</taxon>
        <taxon>Dikarya</taxon>
        <taxon>Basidiomycota</taxon>
        <taxon>Agaricomycotina</taxon>
        <taxon>Agaricomycetes</taxon>
        <taxon>Agaricomycetidae</taxon>
        <taxon>Agaricales</taxon>
        <taxon>Agaricineae</taxon>
        <taxon>Strophariaceae</taxon>
        <taxon>Hypholoma</taxon>
    </lineage>
</organism>
<dbReference type="SUPFAM" id="SSF118310">
    <property type="entry name" value="AN1-like Zinc finger"/>
    <property type="match status" value="1"/>
</dbReference>
<dbReference type="InterPro" id="IPR051678">
    <property type="entry name" value="AGP_Transferase"/>
</dbReference>
<proteinExistence type="predicted"/>
<evidence type="ECO:0000313" key="2">
    <source>
        <dbReference type="EMBL" id="KJA17822.1"/>
    </source>
</evidence>
<dbReference type="PANTHER" id="PTHR21310">
    <property type="entry name" value="AMINOGLYCOSIDE PHOSPHOTRANSFERASE-RELATED-RELATED"/>
    <property type="match status" value="1"/>
</dbReference>
<dbReference type="OMA" id="YHIEILF"/>
<dbReference type="PANTHER" id="PTHR21310:SF15">
    <property type="entry name" value="AMINOGLYCOSIDE PHOSPHOTRANSFERASE DOMAIN-CONTAINING PROTEIN"/>
    <property type="match status" value="1"/>
</dbReference>
<sequence length="481" mass="53900">MADVWGSIVNVTEASYRIYYFLSSTTMPLFICTSPGCKESAVRRYGSCRICKGYLCVKHVDQKFHRCPNWQKREEVSAYKAQQALAEIAEITALLSRVNVGALCARAATLRNVACNVNLDHSLKNRLSVIGGFNYHVPLTFADGVAWICRIRQNNITSTPTAHTNSLILSEVATYRFLASKTKIPVPAVHDFAIDSPVNTVGVGYILMDQLPGTPLTEHILTEEQKRRVMEQMSDVYAQLSQHPFSKIGCLLNPEDLTAVGPVLEESTVDADADGNLLLLGPFESAREYRVALIQHQLDLILRRESYIKNRIDAHLIHRWLLDDVLERFSEPGPFYLKHMDDKGDHILVNAAFDIVGIIDWEWAQTTTPAEAFGAPVYLLDHPRFYSGDNNLGDDEVAFARLLAARGEAELAGFVNGGRVQHRLAHCITGGEPGNFEVLQTDFISLLRIILPPTEAPITWDQWRAGAWERYAQDPQLQRLL</sequence>
<evidence type="ECO:0000259" key="1">
    <source>
        <dbReference type="Pfam" id="PF01636"/>
    </source>
</evidence>
<dbReference type="Pfam" id="PF01636">
    <property type="entry name" value="APH"/>
    <property type="match status" value="1"/>
</dbReference>
<dbReference type="Gene3D" id="3.90.1200.10">
    <property type="match status" value="1"/>
</dbReference>
<dbReference type="STRING" id="945553.A0A0D2KT55"/>
<name>A0A0D2KT55_HYPSF</name>
<dbReference type="OrthoDB" id="2906425at2759"/>
<accession>A0A0D2KT55</accession>
<dbReference type="InterPro" id="IPR011009">
    <property type="entry name" value="Kinase-like_dom_sf"/>
</dbReference>
<reference evidence="3" key="1">
    <citation type="submission" date="2014-04" db="EMBL/GenBank/DDBJ databases">
        <title>Evolutionary Origins and Diversification of the Mycorrhizal Mutualists.</title>
        <authorList>
            <consortium name="DOE Joint Genome Institute"/>
            <consortium name="Mycorrhizal Genomics Consortium"/>
            <person name="Kohler A."/>
            <person name="Kuo A."/>
            <person name="Nagy L.G."/>
            <person name="Floudas D."/>
            <person name="Copeland A."/>
            <person name="Barry K.W."/>
            <person name="Cichocki N."/>
            <person name="Veneault-Fourrey C."/>
            <person name="LaButti K."/>
            <person name="Lindquist E.A."/>
            <person name="Lipzen A."/>
            <person name="Lundell T."/>
            <person name="Morin E."/>
            <person name="Murat C."/>
            <person name="Riley R."/>
            <person name="Ohm R."/>
            <person name="Sun H."/>
            <person name="Tunlid A."/>
            <person name="Henrissat B."/>
            <person name="Grigoriev I.V."/>
            <person name="Hibbett D.S."/>
            <person name="Martin F."/>
        </authorList>
    </citation>
    <scope>NUCLEOTIDE SEQUENCE [LARGE SCALE GENOMIC DNA]</scope>
    <source>
        <strain evidence="3">FD-334 SS-4</strain>
    </source>
</reference>
<dbReference type="Proteomes" id="UP000054270">
    <property type="component" value="Unassembled WGS sequence"/>
</dbReference>
<dbReference type="InterPro" id="IPR002575">
    <property type="entry name" value="Aminoglycoside_PTrfase"/>
</dbReference>
<keyword evidence="3" id="KW-1185">Reference proteome</keyword>
<dbReference type="AlphaFoldDB" id="A0A0D2KT55"/>
<dbReference type="InterPro" id="IPR035896">
    <property type="entry name" value="AN1-like_Znf"/>
</dbReference>
<feature type="domain" description="Aminoglycoside phosphotransferase" evidence="1">
    <location>
        <begin position="159"/>
        <end position="371"/>
    </location>
</feature>